<evidence type="ECO:0000313" key="1">
    <source>
        <dbReference type="EMBL" id="JAH04288.1"/>
    </source>
</evidence>
<reference evidence="1" key="1">
    <citation type="submission" date="2014-11" db="EMBL/GenBank/DDBJ databases">
        <authorList>
            <person name="Amaro Gonzalez C."/>
        </authorList>
    </citation>
    <scope>NUCLEOTIDE SEQUENCE</scope>
</reference>
<reference evidence="1" key="2">
    <citation type="journal article" date="2015" name="Fish Shellfish Immunol.">
        <title>Early steps in the European eel (Anguilla anguilla)-Vibrio vulnificus interaction in the gills: Role of the RtxA13 toxin.</title>
        <authorList>
            <person name="Callol A."/>
            <person name="Pajuelo D."/>
            <person name="Ebbesson L."/>
            <person name="Teles M."/>
            <person name="MacKenzie S."/>
            <person name="Amaro C."/>
        </authorList>
    </citation>
    <scope>NUCLEOTIDE SEQUENCE</scope>
</reference>
<dbReference type="AlphaFoldDB" id="A0A0E9PKE9"/>
<name>A0A0E9PKE9_ANGAN</name>
<protein>
    <submittedName>
        <fullName evidence="1">Uncharacterized protein</fullName>
    </submittedName>
</protein>
<organism evidence="1">
    <name type="scientific">Anguilla anguilla</name>
    <name type="common">European freshwater eel</name>
    <name type="synonym">Muraena anguilla</name>
    <dbReference type="NCBI Taxonomy" id="7936"/>
    <lineage>
        <taxon>Eukaryota</taxon>
        <taxon>Metazoa</taxon>
        <taxon>Chordata</taxon>
        <taxon>Craniata</taxon>
        <taxon>Vertebrata</taxon>
        <taxon>Euteleostomi</taxon>
        <taxon>Actinopterygii</taxon>
        <taxon>Neopterygii</taxon>
        <taxon>Teleostei</taxon>
        <taxon>Anguilliformes</taxon>
        <taxon>Anguillidae</taxon>
        <taxon>Anguilla</taxon>
    </lineage>
</organism>
<proteinExistence type="predicted"/>
<dbReference type="EMBL" id="GBXM01104289">
    <property type="protein sequence ID" value="JAH04288.1"/>
    <property type="molecule type" value="Transcribed_RNA"/>
</dbReference>
<sequence length="20" mass="2184">MTRCPYPRGTTACPTGADWV</sequence>
<accession>A0A0E9PKE9</accession>